<reference evidence="1 2" key="1">
    <citation type="submission" date="2013-11" db="EMBL/GenBank/DDBJ databases">
        <title>The Damaraland mole rat (Fukomys damarensis) genome and evolution of African mole rats.</title>
        <authorList>
            <person name="Gladyshev V.N."/>
            <person name="Fang X."/>
        </authorList>
    </citation>
    <scope>NUCLEOTIDE SEQUENCE [LARGE SCALE GENOMIC DNA]</scope>
    <source>
        <tissue evidence="1">Liver</tissue>
    </source>
</reference>
<organism evidence="1 2">
    <name type="scientific">Fukomys damarensis</name>
    <name type="common">Damaraland mole rat</name>
    <name type="synonym">Cryptomys damarensis</name>
    <dbReference type="NCBI Taxonomy" id="885580"/>
    <lineage>
        <taxon>Eukaryota</taxon>
        <taxon>Metazoa</taxon>
        <taxon>Chordata</taxon>
        <taxon>Craniata</taxon>
        <taxon>Vertebrata</taxon>
        <taxon>Euteleostomi</taxon>
        <taxon>Mammalia</taxon>
        <taxon>Eutheria</taxon>
        <taxon>Euarchontoglires</taxon>
        <taxon>Glires</taxon>
        <taxon>Rodentia</taxon>
        <taxon>Hystricomorpha</taxon>
        <taxon>Bathyergidae</taxon>
        <taxon>Fukomys</taxon>
    </lineage>
</organism>
<sequence>MIHGKYDFLLDKGEPYSGPFHISESDRLLVDTEIPAFRLRTQTEKSCKKPRPEQLYHMALNDCDTDFTMKDPSRRSRHAVHSLVGGQSWGQASCDSFGRLAWEACWTDKLARETFLRLKVEVRRGPADVQGYRLTYRAWELRVQVHGRSQTDGLQTRLKCARAYWWFEGLSKRLLVLCGSSCCAFRAGFPSSFLRLLV</sequence>
<dbReference type="EMBL" id="KN121968">
    <property type="protein sequence ID" value="KFO34383.1"/>
    <property type="molecule type" value="Genomic_DNA"/>
</dbReference>
<evidence type="ECO:0000313" key="1">
    <source>
        <dbReference type="EMBL" id="KFO34383.1"/>
    </source>
</evidence>
<dbReference type="Proteomes" id="UP000028990">
    <property type="component" value="Unassembled WGS sequence"/>
</dbReference>
<protein>
    <submittedName>
        <fullName evidence="1">Uncharacterized protein</fullName>
    </submittedName>
</protein>
<gene>
    <name evidence="1" type="ORF">H920_04205</name>
</gene>
<keyword evidence="2" id="KW-1185">Reference proteome</keyword>
<name>A0A091DV75_FUKDA</name>
<accession>A0A091DV75</accession>
<proteinExistence type="predicted"/>
<evidence type="ECO:0000313" key="2">
    <source>
        <dbReference type="Proteomes" id="UP000028990"/>
    </source>
</evidence>
<dbReference type="AlphaFoldDB" id="A0A091DV75"/>